<organism evidence="9 10">
    <name type="scientific">Apiospora phragmitis</name>
    <dbReference type="NCBI Taxonomy" id="2905665"/>
    <lineage>
        <taxon>Eukaryota</taxon>
        <taxon>Fungi</taxon>
        <taxon>Dikarya</taxon>
        <taxon>Ascomycota</taxon>
        <taxon>Pezizomycotina</taxon>
        <taxon>Sordariomycetes</taxon>
        <taxon>Xylariomycetidae</taxon>
        <taxon>Amphisphaeriales</taxon>
        <taxon>Apiosporaceae</taxon>
        <taxon>Apiospora</taxon>
    </lineage>
</organism>
<comment type="subcellular location">
    <subcellularLocation>
        <location evidence="1">Mitochondrion</location>
    </subcellularLocation>
</comment>
<dbReference type="InterPro" id="IPR019368">
    <property type="entry name" value="Ribosomal_mS29"/>
</dbReference>
<accession>A0ABR1TT00</accession>
<dbReference type="GeneID" id="92095859"/>
<feature type="non-terminal residue" evidence="9">
    <location>
        <position position="1"/>
    </location>
</feature>
<feature type="compositionally biased region" description="Basic residues" evidence="8">
    <location>
        <begin position="74"/>
        <end position="85"/>
    </location>
</feature>
<keyword evidence="6" id="KW-0687">Ribonucleoprotein</keyword>
<reference evidence="9 10" key="1">
    <citation type="submission" date="2023-01" db="EMBL/GenBank/DDBJ databases">
        <title>Analysis of 21 Apiospora genomes using comparative genomics revels a genus with tremendous synthesis potential of carbohydrate active enzymes and secondary metabolites.</title>
        <authorList>
            <person name="Sorensen T."/>
        </authorList>
    </citation>
    <scope>NUCLEOTIDE SEQUENCE [LARGE SCALE GENOMIC DNA]</scope>
    <source>
        <strain evidence="9 10">CBS 135458</strain>
    </source>
</reference>
<evidence type="ECO:0000256" key="5">
    <source>
        <dbReference type="ARBA" id="ARBA00023128"/>
    </source>
</evidence>
<dbReference type="RefSeq" id="XP_066711906.1">
    <property type="nucleotide sequence ID" value="XM_066862796.1"/>
</dbReference>
<evidence type="ECO:0000256" key="3">
    <source>
        <dbReference type="ARBA" id="ARBA00022946"/>
    </source>
</evidence>
<evidence type="ECO:0000313" key="10">
    <source>
        <dbReference type="Proteomes" id="UP001480595"/>
    </source>
</evidence>
<keyword evidence="3" id="KW-0809">Transit peptide</keyword>
<keyword evidence="10" id="KW-1185">Reference proteome</keyword>
<keyword evidence="5" id="KW-0496">Mitochondrion</keyword>
<feature type="compositionally biased region" description="Basic and acidic residues" evidence="8">
    <location>
        <begin position="86"/>
        <end position="98"/>
    </location>
</feature>
<evidence type="ECO:0000256" key="4">
    <source>
        <dbReference type="ARBA" id="ARBA00022980"/>
    </source>
</evidence>
<feature type="region of interest" description="Disordered" evidence="8">
    <location>
        <begin position="74"/>
        <end position="98"/>
    </location>
</feature>
<keyword evidence="4" id="KW-0689">Ribosomal protein</keyword>
<evidence type="ECO:0000256" key="6">
    <source>
        <dbReference type="ARBA" id="ARBA00023274"/>
    </source>
</evidence>
<protein>
    <recommendedName>
        <fullName evidence="7">Small ribosomal subunit protein mS29</fullName>
    </recommendedName>
</protein>
<dbReference type="PANTHER" id="PTHR12810">
    <property type="entry name" value="MITOCHONDRIAL 28S RIBOSOMAL PROTEIN S29"/>
    <property type="match status" value="1"/>
</dbReference>
<dbReference type="PANTHER" id="PTHR12810:SF0">
    <property type="entry name" value="SMALL RIBOSOMAL SUBUNIT PROTEIN MS29"/>
    <property type="match status" value="1"/>
</dbReference>
<name>A0ABR1TT00_9PEZI</name>
<comment type="similarity">
    <text evidence="2">Belongs to the mitochondrion-specific ribosomal protein mS29 family.</text>
</comment>
<evidence type="ECO:0000256" key="1">
    <source>
        <dbReference type="ARBA" id="ARBA00004173"/>
    </source>
</evidence>
<evidence type="ECO:0000256" key="2">
    <source>
        <dbReference type="ARBA" id="ARBA00009863"/>
    </source>
</evidence>
<dbReference type="Pfam" id="PF10236">
    <property type="entry name" value="DAP3"/>
    <property type="match status" value="1"/>
</dbReference>
<comment type="caution">
    <text evidence="9">The sequence shown here is derived from an EMBL/GenBank/DDBJ whole genome shotgun (WGS) entry which is preliminary data.</text>
</comment>
<gene>
    <name evidence="9" type="ORF">PG994_011387</name>
</gene>
<dbReference type="Proteomes" id="UP001480595">
    <property type="component" value="Unassembled WGS sequence"/>
</dbReference>
<evidence type="ECO:0000256" key="7">
    <source>
        <dbReference type="ARBA" id="ARBA00035140"/>
    </source>
</evidence>
<sequence length="483" mass="53604">HDDTMATANCWRCLGRPSTQRLLAPSSLSSFKAPTSLATFTTSAALLSRAKGNPKAKAKDDKSFSLKGHVRTGRKLVLGKKKKPRGERAKPPGPGERKAFRKRIQLSNDNALKVEGLPELETQKLVDPAAVGQMVSLPTGLVDQLRTVEAFKPTQNWGLFRSPHMLIRKDTVDFLGDLTKRVGNKETVRAVIEGERSVGKSMLGLQTMAAGFMNKMVVINIPEAQDLAEARTEYSLIPRTTPEQFSHPSYILKLMQAIRSANEEILSKEIVKLEHIHLPVSVSRNSSLASLANATKEPEFAWPIFKALWQELLQPGRPPIMFTLDGLSHIMRISDYRSPTFNLIHCHDFALIRLFVEALGGKTHFPNGAAIVGVMTKGNWLKNKSVEKALEQAVADQAGLPLPERDAFYAKYDERVFEALKGVKVFDVKSISKLEARSLMEYWAASGVLRLRVDEKTVSERWTLAGNGILGELEKASLYVSRL</sequence>
<evidence type="ECO:0000256" key="8">
    <source>
        <dbReference type="SAM" id="MobiDB-lite"/>
    </source>
</evidence>
<dbReference type="EMBL" id="JAQQWL010000011">
    <property type="protein sequence ID" value="KAK8049657.1"/>
    <property type="molecule type" value="Genomic_DNA"/>
</dbReference>
<evidence type="ECO:0000313" key="9">
    <source>
        <dbReference type="EMBL" id="KAK8049657.1"/>
    </source>
</evidence>
<proteinExistence type="inferred from homology"/>